<evidence type="ECO:0000313" key="1">
    <source>
        <dbReference type="EMBL" id="KAK7072445.1"/>
    </source>
</evidence>
<dbReference type="Proteomes" id="UP001381693">
    <property type="component" value="Unassembled WGS sequence"/>
</dbReference>
<gene>
    <name evidence="1" type="ORF">SK128_024235</name>
</gene>
<organism evidence="1 2">
    <name type="scientific">Halocaridina rubra</name>
    <name type="common">Hawaiian red shrimp</name>
    <dbReference type="NCBI Taxonomy" id="373956"/>
    <lineage>
        <taxon>Eukaryota</taxon>
        <taxon>Metazoa</taxon>
        <taxon>Ecdysozoa</taxon>
        <taxon>Arthropoda</taxon>
        <taxon>Crustacea</taxon>
        <taxon>Multicrustacea</taxon>
        <taxon>Malacostraca</taxon>
        <taxon>Eumalacostraca</taxon>
        <taxon>Eucarida</taxon>
        <taxon>Decapoda</taxon>
        <taxon>Pleocyemata</taxon>
        <taxon>Caridea</taxon>
        <taxon>Atyoidea</taxon>
        <taxon>Atyidae</taxon>
        <taxon>Halocaridina</taxon>
    </lineage>
</organism>
<dbReference type="AlphaFoldDB" id="A0AAN9A4U7"/>
<proteinExistence type="predicted"/>
<evidence type="ECO:0000313" key="2">
    <source>
        <dbReference type="Proteomes" id="UP001381693"/>
    </source>
</evidence>
<keyword evidence="2" id="KW-1185">Reference proteome</keyword>
<feature type="non-terminal residue" evidence="1">
    <location>
        <position position="1"/>
    </location>
</feature>
<name>A0AAN9A4U7_HALRR</name>
<reference evidence="1 2" key="1">
    <citation type="submission" date="2023-11" db="EMBL/GenBank/DDBJ databases">
        <title>Halocaridina rubra genome assembly.</title>
        <authorList>
            <person name="Smith C."/>
        </authorList>
    </citation>
    <scope>NUCLEOTIDE SEQUENCE [LARGE SCALE GENOMIC DNA]</scope>
    <source>
        <strain evidence="1">EP-1</strain>
        <tissue evidence="1">Whole</tissue>
    </source>
</reference>
<accession>A0AAN9A4U7</accession>
<protein>
    <submittedName>
        <fullName evidence="1">Uncharacterized protein</fullName>
    </submittedName>
</protein>
<sequence>TRPGNKLDYIEKLEKSRATACGWVTTTSRDLRAMLDKPKFDVSCIELEDELDESDRRISTLDDVQSSYELEIDDPEKLDKEIDLAFHLHHETRQWRVKDAQLLAEMVKGELSNNQTSQGSDFGGSSNKSNAPASVRLPKLELPKFHVEFTEWQSFWDRFVALVDDTNLPVINKFS</sequence>
<dbReference type="EMBL" id="JAXCGZ010013483">
    <property type="protein sequence ID" value="KAK7072445.1"/>
    <property type="molecule type" value="Genomic_DNA"/>
</dbReference>
<comment type="caution">
    <text evidence="1">The sequence shown here is derived from an EMBL/GenBank/DDBJ whole genome shotgun (WGS) entry which is preliminary data.</text>
</comment>